<evidence type="ECO:0000313" key="12">
    <source>
        <dbReference type="EMBL" id="BBE16371.1"/>
    </source>
</evidence>
<feature type="domain" description="PPIase FKBP-type" evidence="11">
    <location>
        <begin position="6"/>
        <end position="88"/>
    </location>
</feature>
<dbReference type="PANTHER" id="PTHR47861:SF3">
    <property type="entry name" value="FKBP-TYPE PEPTIDYL-PROLYL CIS-TRANS ISOMERASE SLYD"/>
    <property type="match status" value="1"/>
</dbReference>
<comment type="catalytic activity">
    <reaction evidence="1 9 10">
        <text>[protein]-peptidylproline (omega=180) = [protein]-peptidylproline (omega=0)</text>
        <dbReference type="Rhea" id="RHEA:16237"/>
        <dbReference type="Rhea" id="RHEA-COMP:10747"/>
        <dbReference type="Rhea" id="RHEA-COMP:10748"/>
        <dbReference type="ChEBI" id="CHEBI:83833"/>
        <dbReference type="ChEBI" id="CHEBI:83834"/>
        <dbReference type="EC" id="5.2.1.8"/>
    </reaction>
</comment>
<evidence type="ECO:0000256" key="8">
    <source>
        <dbReference type="ARBA" id="ARBA00037071"/>
    </source>
</evidence>
<evidence type="ECO:0000256" key="3">
    <source>
        <dbReference type="ARBA" id="ARBA00006577"/>
    </source>
</evidence>
<accession>A0A5K7S474</accession>
<evidence type="ECO:0000256" key="5">
    <source>
        <dbReference type="ARBA" id="ARBA00023110"/>
    </source>
</evidence>
<dbReference type="GO" id="GO:0005737">
    <property type="term" value="C:cytoplasm"/>
    <property type="evidence" value="ECO:0007669"/>
    <property type="project" value="UniProtKB-SubCell"/>
</dbReference>
<evidence type="ECO:0000313" key="13">
    <source>
        <dbReference type="Proteomes" id="UP001193389"/>
    </source>
</evidence>
<comment type="subcellular location">
    <subcellularLocation>
        <location evidence="2">Cytoplasm</location>
    </subcellularLocation>
</comment>
<keyword evidence="4" id="KW-0963">Cytoplasm</keyword>
<gene>
    <name evidence="12" type="ORF">AQPE_0509</name>
</gene>
<comment type="similarity">
    <text evidence="3 10">Belongs to the FKBP-type PPIase family.</text>
</comment>
<dbReference type="KEGG" id="anf:AQPE_0509"/>
<dbReference type="InterPro" id="IPR048261">
    <property type="entry name" value="SlpA/SlyD-like_ins_sf"/>
</dbReference>
<dbReference type="GO" id="GO:0042026">
    <property type="term" value="P:protein refolding"/>
    <property type="evidence" value="ECO:0007669"/>
    <property type="project" value="UniProtKB-ARBA"/>
</dbReference>
<dbReference type="Gene3D" id="3.10.50.40">
    <property type="match status" value="1"/>
</dbReference>
<dbReference type="InterPro" id="IPR001179">
    <property type="entry name" value="PPIase_FKBP_dom"/>
</dbReference>
<dbReference type="RefSeq" id="WP_318349452.1">
    <property type="nucleotide sequence ID" value="NZ_AP018694.1"/>
</dbReference>
<evidence type="ECO:0000259" key="11">
    <source>
        <dbReference type="PROSITE" id="PS50059"/>
    </source>
</evidence>
<evidence type="ECO:0000256" key="2">
    <source>
        <dbReference type="ARBA" id="ARBA00004496"/>
    </source>
</evidence>
<dbReference type="SUPFAM" id="SSF54534">
    <property type="entry name" value="FKBP-like"/>
    <property type="match status" value="1"/>
</dbReference>
<dbReference type="PANTHER" id="PTHR47861">
    <property type="entry name" value="FKBP-TYPE PEPTIDYL-PROLYL CIS-TRANS ISOMERASE SLYD"/>
    <property type="match status" value="1"/>
</dbReference>
<dbReference type="AlphaFoldDB" id="A0A5K7S474"/>
<keyword evidence="5 9" id="KW-0697">Rotamase</keyword>
<evidence type="ECO:0000256" key="7">
    <source>
        <dbReference type="ARBA" id="ARBA00023235"/>
    </source>
</evidence>
<evidence type="ECO:0000256" key="1">
    <source>
        <dbReference type="ARBA" id="ARBA00000971"/>
    </source>
</evidence>
<sequence length="202" mass="21278">MKIGKNKMVSLTYDLHYDDAEGELIEQATSEKPLSFVFGAGLMLPKFESSLEGFEVGNPFEISLQDVDAYGELDENAIVDLPKHLFFIDGEFDEEIVSVGATVPMMSTSGQRLNGLVLEITDDIVKMDFNHPLAGENLFFKGQITEVREATDDELAALVSGGGCGCGSGGCGSGDCGCDDEEGCAEGACSTEGKQGGCGCGC</sequence>
<dbReference type="EMBL" id="AP018694">
    <property type="protein sequence ID" value="BBE16371.1"/>
    <property type="molecule type" value="Genomic_DNA"/>
</dbReference>
<name>A0A5K7S474_9BACT</name>
<dbReference type="Pfam" id="PF00254">
    <property type="entry name" value="FKBP_C"/>
    <property type="match status" value="1"/>
</dbReference>
<evidence type="ECO:0000256" key="4">
    <source>
        <dbReference type="ARBA" id="ARBA00022490"/>
    </source>
</evidence>
<dbReference type="PROSITE" id="PS50059">
    <property type="entry name" value="FKBP_PPIASE"/>
    <property type="match status" value="1"/>
</dbReference>
<evidence type="ECO:0000256" key="6">
    <source>
        <dbReference type="ARBA" id="ARBA00023186"/>
    </source>
</evidence>
<keyword evidence="7 9" id="KW-0413">Isomerase</keyword>
<dbReference type="GO" id="GO:0003755">
    <property type="term" value="F:peptidyl-prolyl cis-trans isomerase activity"/>
    <property type="evidence" value="ECO:0007669"/>
    <property type="project" value="UniProtKB-UniRule"/>
</dbReference>
<keyword evidence="13" id="KW-1185">Reference proteome</keyword>
<protein>
    <recommendedName>
        <fullName evidence="10">Peptidyl-prolyl cis-trans isomerase</fullName>
        <ecNumber evidence="10">5.2.1.8</ecNumber>
    </recommendedName>
</protein>
<keyword evidence="6" id="KW-0143">Chaperone</keyword>
<evidence type="ECO:0000256" key="9">
    <source>
        <dbReference type="PROSITE-ProRule" id="PRU00277"/>
    </source>
</evidence>
<reference evidence="12" key="1">
    <citation type="journal article" date="2020" name="Int. J. Syst. Evol. Microbiol.">
        <title>Aquipluma nitroreducens gen. nov. sp. nov., a novel facultatively anaerobic bacterium isolated from a freshwater lake.</title>
        <authorList>
            <person name="Watanabe M."/>
            <person name="Kojima H."/>
            <person name="Fukui M."/>
        </authorList>
    </citation>
    <scope>NUCLEOTIDE SEQUENCE</scope>
    <source>
        <strain evidence="12">MeG22</strain>
    </source>
</reference>
<dbReference type="Gene3D" id="2.40.10.330">
    <property type="match status" value="1"/>
</dbReference>
<dbReference type="EC" id="5.2.1.8" evidence="10"/>
<dbReference type="Proteomes" id="UP001193389">
    <property type="component" value="Chromosome"/>
</dbReference>
<evidence type="ECO:0000256" key="10">
    <source>
        <dbReference type="RuleBase" id="RU003915"/>
    </source>
</evidence>
<proteinExistence type="inferred from homology"/>
<dbReference type="InterPro" id="IPR046357">
    <property type="entry name" value="PPIase_dom_sf"/>
</dbReference>
<organism evidence="12 13">
    <name type="scientific">Aquipluma nitroreducens</name>
    <dbReference type="NCBI Taxonomy" id="2010828"/>
    <lineage>
        <taxon>Bacteria</taxon>
        <taxon>Pseudomonadati</taxon>
        <taxon>Bacteroidota</taxon>
        <taxon>Bacteroidia</taxon>
        <taxon>Marinilabiliales</taxon>
        <taxon>Prolixibacteraceae</taxon>
        <taxon>Aquipluma</taxon>
    </lineage>
</organism>
<comment type="function">
    <text evidence="8">Also involved in hydrogenase metallocenter assembly, probably by participating in the nickel insertion step. This function in hydrogenase biosynthesis requires chaperone activity and the presence of the metal-binding domain, but not PPIase activity.</text>
</comment>